<dbReference type="InterPro" id="IPR031310">
    <property type="entry name" value="Ribosomal_uL5_N"/>
</dbReference>
<keyword evidence="3 5" id="KW-0687">Ribonucleoprotein</keyword>
<feature type="domain" description="Large ribosomal subunit protein uL5 N-terminal" evidence="6">
    <location>
        <begin position="18"/>
        <end position="71"/>
    </location>
</feature>
<dbReference type="SUPFAM" id="SSF55282">
    <property type="entry name" value="RL5-like"/>
    <property type="match status" value="1"/>
</dbReference>
<sequence length="170" mass="18633">MTSSPRSQPNTPGAPQFLEKIVVNAGVGRASQQPNFEEKALVQVKHDLALISGQAPQVRRAKKSIAGFKIRQGQIVGVSVTLRGRKMIDFFARLITIVLPRVRDFSGIAPSAIDKGGALNIGFREQFVFPEINPEESPFIFSLGVNIVPRKKSRATAIDAYRRLGVPLKK</sequence>
<dbReference type="InterPro" id="IPR002132">
    <property type="entry name" value="Ribosomal_uL5"/>
</dbReference>
<dbReference type="Pfam" id="PF00673">
    <property type="entry name" value="Ribosomal_L5_C"/>
    <property type="match status" value="1"/>
</dbReference>
<dbReference type="EMBL" id="MHLC01000007">
    <property type="protein sequence ID" value="OGZ01561.1"/>
    <property type="molecule type" value="Genomic_DNA"/>
</dbReference>
<feature type="domain" description="Large ribosomal subunit protein uL5 C-terminal" evidence="7">
    <location>
        <begin position="76"/>
        <end position="167"/>
    </location>
</feature>
<dbReference type="PIRSF" id="PIRSF002161">
    <property type="entry name" value="Ribosomal_L5"/>
    <property type="match status" value="1"/>
</dbReference>
<reference evidence="8 9" key="1">
    <citation type="journal article" date="2016" name="Nat. Commun.">
        <title>Thousands of microbial genomes shed light on interconnected biogeochemical processes in an aquifer system.</title>
        <authorList>
            <person name="Anantharaman K."/>
            <person name="Brown C.T."/>
            <person name="Hug L.A."/>
            <person name="Sharon I."/>
            <person name="Castelle C.J."/>
            <person name="Probst A.J."/>
            <person name="Thomas B.C."/>
            <person name="Singh A."/>
            <person name="Wilkins M.J."/>
            <person name="Karaoz U."/>
            <person name="Brodie E.L."/>
            <person name="Williams K.H."/>
            <person name="Hubbard S.S."/>
            <person name="Banfield J.F."/>
        </authorList>
    </citation>
    <scope>NUCLEOTIDE SEQUENCE [LARGE SCALE GENOMIC DNA]</scope>
</reference>
<evidence type="ECO:0000259" key="7">
    <source>
        <dbReference type="Pfam" id="PF00673"/>
    </source>
</evidence>
<dbReference type="GO" id="GO:0003735">
    <property type="term" value="F:structural constituent of ribosome"/>
    <property type="evidence" value="ECO:0007669"/>
    <property type="project" value="InterPro"/>
</dbReference>
<evidence type="ECO:0000256" key="2">
    <source>
        <dbReference type="ARBA" id="ARBA00022980"/>
    </source>
</evidence>
<dbReference type="Gene3D" id="3.30.1440.10">
    <property type="match status" value="1"/>
</dbReference>
<keyword evidence="2 5" id="KW-0689">Ribosomal protein</keyword>
<evidence type="ECO:0000313" key="9">
    <source>
        <dbReference type="Proteomes" id="UP000178495"/>
    </source>
</evidence>
<evidence type="ECO:0000256" key="4">
    <source>
        <dbReference type="ARBA" id="ARBA00035461"/>
    </source>
</evidence>
<evidence type="ECO:0000256" key="5">
    <source>
        <dbReference type="RuleBase" id="RU003930"/>
    </source>
</evidence>
<evidence type="ECO:0000313" key="8">
    <source>
        <dbReference type="EMBL" id="OGZ01561.1"/>
    </source>
</evidence>
<evidence type="ECO:0000256" key="1">
    <source>
        <dbReference type="ARBA" id="ARBA00008553"/>
    </source>
</evidence>
<accession>A0A1G2CLM5</accession>
<dbReference type="InterPro" id="IPR022803">
    <property type="entry name" value="Ribosomal_uL5_dom_sf"/>
</dbReference>
<evidence type="ECO:0000256" key="3">
    <source>
        <dbReference type="ARBA" id="ARBA00023274"/>
    </source>
</evidence>
<comment type="caution">
    <text evidence="8">The sequence shown here is derived from an EMBL/GenBank/DDBJ whole genome shotgun (WGS) entry which is preliminary data.</text>
</comment>
<dbReference type="InterPro" id="IPR031309">
    <property type="entry name" value="Ribosomal_uL5_C"/>
</dbReference>
<proteinExistence type="inferred from homology"/>
<dbReference type="GO" id="GO:0006412">
    <property type="term" value="P:translation"/>
    <property type="evidence" value="ECO:0007669"/>
    <property type="project" value="InterPro"/>
</dbReference>
<dbReference type="Pfam" id="PF00281">
    <property type="entry name" value="Ribosomal_L5"/>
    <property type="match status" value="1"/>
</dbReference>
<dbReference type="GO" id="GO:1990904">
    <property type="term" value="C:ribonucleoprotein complex"/>
    <property type="evidence" value="ECO:0007669"/>
    <property type="project" value="UniProtKB-KW"/>
</dbReference>
<name>A0A1G2CLM5_9BACT</name>
<protein>
    <recommendedName>
        <fullName evidence="4">50S ribosomal protein L5</fullName>
    </recommendedName>
</protein>
<gene>
    <name evidence="8" type="ORF">A3A43_01475</name>
</gene>
<dbReference type="PANTHER" id="PTHR11994">
    <property type="entry name" value="60S RIBOSOMAL PROTEIN L11-RELATED"/>
    <property type="match status" value="1"/>
</dbReference>
<organism evidence="8 9">
    <name type="scientific">Candidatus Liptonbacteria bacterium RIFCSPLOWO2_01_FULL_56_20</name>
    <dbReference type="NCBI Taxonomy" id="1798652"/>
    <lineage>
        <taxon>Bacteria</taxon>
        <taxon>Candidatus Liptoniibacteriota</taxon>
    </lineage>
</organism>
<dbReference type="GO" id="GO:0005840">
    <property type="term" value="C:ribosome"/>
    <property type="evidence" value="ECO:0007669"/>
    <property type="project" value="UniProtKB-KW"/>
</dbReference>
<dbReference type="Proteomes" id="UP000178495">
    <property type="component" value="Unassembled WGS sequence"/>
</dbReference>
<evidence type="ECO:0000259" key="6">
    <source>
        <dbReference type="Pfam" id="PF00281"/>
    </source>
</evidence>
<dbReference type="STRING" id="1798652.A3A43_01475"/>
<dbReference type="AlphaFoldDB" id="A0A1G2CLM5"/>
<comment type="similarity">
    <text evidence="1 5">Belongs to the universal ribosomal protein uL5 family.</text>
</comment>